<dbReference type="GO" id="GO:0016747">
    <property type="term" value="F:acyltransferase activity, transferring groups other than amino-acyl groups"/>
    <property type="evidence" value="ECO:0007669"/>
    <property type="project" value="InterPro"/>
</dbReference>
<dbReference type="PANTHER" id="PTHR47370">
    <property type="entry name" value="ACYL-COA N-ACYLTRANSFERASES (NAT) SUPERFAMILY PROTEIN"/>
    <property type="match status" value="1"/>
</dbReference>
<sequence length="277" mass="31461">MVDSAENKVLIREFNADTDREVVGKLERNCELGSKRGVSIFTNMMSDPCCRIRFYPLHVMLVAELLENGELVGVVRGCMKHVGTGFGASYEIGSILGLRVSPTHRRMGIGLKLMNSVEEWLLRKGAQYTFLATEKSNIASTNLFTFKCNYVNLSSLVIFVQPICSPIDDLLPQEIKIEKLHIDQAIFLYKNKLRGKDMYPTDIDVILKEKLSLGTWVCYFKEHGWINLNTEENEHLRVSVSLRDSRRGREARGAHEICVELRITVGTKCEGQQVDFN</sequence>
<accession>A0A251QW15</accession>
<evidence type="ECO:0000313" key="2">
    <source>
        <dbReference type="EMBL" id="ONI28032.1"/>
    </source>
</evidence>
<keyword evidence="3" id="KW-1185">Reference proteome</keyword>
<evidence type="ECO:0000259" key="1">
    <source>
        <dbReference type="PROSITE" id="PS51186"/>
    </source>
</evidence>
<organism evidence="2 3">
    <name type="scientific">Prunus persica</name>
    <name type="common">Peach</name>
    <name type="synonym">Amygdalus persica</name>
    <dbReference type="NCBI Taxonomy" id="3760"/>
    <lineage>
        <taxon>Eukaryota</taxon>
        <taxon>Viridiplantae</taxon>
        <taxon>Streptophyta</taxon>
        <taxon>Embryophyta</taxon>
        <taxon>Tracheophyta</taxon>
        <taxon>Spermatophyta</taxon>
        <taxon>Magnoliopsida</taxon>
        <taxon>eudicotyledons</taxon>
        <taxon>Gunneridae</taxon>
        <taxon>Pentapetalae</taxon>
        <taxon>rosids</taxon>
        <taxon>fabids</taxon>
        <taxon>Rosales</taxon>
        <taxon>Rosaceae</taxon>
        <taxon>Amygdaloideae</taxon>
        <taxon>Amygdaleae</taxon>
        <taxon>Prunus</taxon>
    </lineage>
</organism>
<dbReference type="PROSITE" id="PS51186">
    <property type="entry name" value="GNAT"/>
    <property type="match status" value="1"/>
</dbReference>
<reference evidence="2 3" key="1">
    <citation type="journal article" date="2013" name="Nat. Genet.">
        <title>The high-quality draft genome of peach (Prunus persica) identifies unique patterns of genetic diversity, domestication and genome evolution.</title>
        <authorList>
            <consortium name="International Peach Genome Initiative"/>
            <person name="Verde I."/>
            <person name="Abbott A.G."/>
            <person name="Scalabrin S."/>
            <person name="Jung S."/>
            <person name="Shu S."/>
            <person name="Marroni F."/>
            <person name="Zhebentyayeva T."/>
            <person name="Dettori M.T."/>
            <person name="Grimwood J."/>
            <person name="Cattonaro F."/>
            <person name="Zuccolo A."/>
            <person name="Rossini L."/>
            <person name="Jenkins J."/>
            <person name="Vendramin E."/>
            <person name="Meisel L.A."/>
            <person name="Decroocq V."/>
            <person name="Sosinski B."/>
            <person name="Prochnik S."/>
            <person name="Mitros T."/>
            <person name="Policriti A."/>
            <person name="Cipriani G."/>
            <person name="Dondini L."/>
            <person name="Ficklin S."/>
            <person name="Goodstein D.M."/>
            <person name="Xuan P."/>
            <person name="Del Fabbro C."/>
            <person name="Aramini V."/>
            <person name="Copetti D."/>
            <person name="Gonzalez S."/>
            <person name="Horner D.S."/>
            <person name="Falchi R."/>
            <person name="Lucas S."/>
            <person name="Mica E."/>
            <person name="Maldonado J."/>
            <person name="Lazzari B."/>
            <person name="Bielenberg D."/>
            <person name="Pirona R."/>
            <person name="Miculan M."/>
            <person name="Barakat A."/>
            <person name="Testolin R."/>
            <person name="Stella A."/>
            <person name="Tartarini S."/>
            <person name="Tonutti P."/>
            <person name="Arus P."/>
            <person name="Orellana A."/>
            <person name="Wells C."/>
            <person name="Main D."/>
            <person name="Vizzotto G."/>
            <person name="Silva H."/>
            <person name="Salamini F."/>
            <person name="Schmutz J."/>
            <person name="Morgante M."/>
            <person name="Rokhsar D.S."/>
        </authorList>
    </citation>
    <scope>NUCLEOTIDE SEQUENCE [LARGE SCALE GENOMIC DNA]</scope>
    <source>
        <strain evidence="3">cv. Nemared</strain>
    </source>
</reference>
<dbReference type="Gramene" id="ONI28032">
    <property type="protein sequence ID" value="ONI28032"/>
    <property type="gene ID" value="PRUPE_1G118400"/>
</dbReference>
<dbReference type="InterPro" id="IPR016181">
    <property type="entry name" value="Acyl_CoA_acyltransferase"/>
</dbReference>
<proteinExistence type="predicted"/>
<dbReference type="SUPFAM" id="SSF55729">
    <property type="entry name" value="Acyl-CoA N-acyltransferases (Nat)"/>
    <property type="match status" value="1"/>
</dbReference>
<dbReference type="AlphaFoldDB" id="A0A251QW15"/>
<dbReference type="Pfam" id="PF00583">
    <property type="entry name" value="Acetyltransf_1"/>
    <property type="match status" value="1"/>
</dbReference>
<dbReference type="InterPro" id="IPR000182">
    <property type="entry name" value="GNAT_dom"/>
</dbReference>
<dbReference type="CDD" id="cd04301">
    <property type="entry name" value="NAT_SF"/>
    <property type="match status" value="1"/>
</dbReference>
<dbReference type="PANTHER" id="PTHR47370:SF4">
    <property type="entry name" value="N-ACETYLTRANSFERASE HLS1-LIKE-RELATED"/>
    <property type="match status" value="1"/>
</dbReference>
<dbReference type="EMBL" id="CM007651">
    <property type="protein sequence ID" value="ONI28032.1"/>
    <property type="molecule type" value="Genomic_DNA"/>
</dbReference>
<gene>
    <name evidence="2" type="ORF">PRUPE_1G118400</name>
</gene>
<name>A0A251QW15_PRUPE</name>
<feature type="domain" description="N-acetyltransferase" evidence="1">
    <location>
        <begin position="9"/>
        <end position="212"/>
    </location>
</feature>
<dbReference type="Gene3D" id="3.40.630.30">
    <property type="match status" value="1"/>
</dbReference>
<dbReference type="InterPro" id="IPR052810">
    <property type="entry name" value="Plant_NAT"/>
</dbReference>
<dbReference type="Proteomes" id="UP000006882">
    <property type="component" value="Chromosome G1"/>
</dbReference>
<protein>
    <recommendedName>
        <fullName evidence="1">N-acetyltransferase domain-containing protein</fullName>
    </recommendedName>
</protein>
<evidence type="ECO:0000313" key="3">
    <source>
        <dbReference type="Proteomes" id="UP000006882"/>
    </source>
</evidence>